<protein>
    <submittedName>
        <fullName evidence="1">Uncharacterized protein</fullName>
    </submittedName>
</protein>
<evidence type="ECO:0000313" key="1">
    <source>
        <dbReference type="EMBL" id="ANY86504.1"/>
    </source>
</evidence>
<gene>
    <name evidence="1" type="ORF">IEC33019_0929</name>
</gene>
<organism evidence="1">
    <name type="scientific">Pseudomonas putida</name>
    <name type="common">Arthrobacter siderocapsulatus</name>
    <dbReference type="NCBI Taxonomy" id="303"/>
    <lineage>
        <taxon>Bacteria</taxon>
        <taxon>Pseudomonadati</taxon>
        <taxon>Pseudomonadota</taxon>
        <taxon>Gammaproteobacteria</taxon>
        <taxon>Pseudomonadales</taxon>
        <taxon>Pseudomonadaceae</taxon>
        <taxon>Pseudomonas</taxon>
    </lineage>
</organism>
<accession>A0A1B2F2T6</accession>
<dbReference type="RefSeq" id="WP_081337410.1">
    <property type="nucleotide sequence ID" value="NZ_CP016634.1"/>
</dbReference>
<proteinExistence type="predicted"/>
<dbReference type="EMBL" id="CP016634">
    <property type="protein sequence ID" value="ANY86504.1"/>
    <property type="molecule type" value="Genomic_DNA"/>
</dbReference>
<dbReference type="AlphaFoldDB" id="A0A1B2F2T6"/>
<reference evidence="1" key="1">
    <citation type="submission" date="2016-07" db="EMBL/GenBank/DDBJ databases">
        <title>New class B carbapenemase carried by novel plasmid in Pseudomonas putida enviromental strain in eastern Amazonia.</title>
        <authorList>
            <person name="Souza C.O."/>
            <person name="Lima K.V."/>
            <person name="Brasiliense D.M."/>
            <person name="Perez-Chaparro P.J."/>
            <person name="Mamizuka E.M."/>
            <person name="Lima M.O."/>
            <person name="Lima L.N."/>
            <person name="McCulloch J.A."/>
        </authorList>
    </citation>
    <scope>NUCLEOTIDE SEQUENCE [LARGE SCALE GENOMIC DNA]</scope>
    <source>
        <strain evidence="1">IEC33019</strain>
    </source>
</reference>
<sequence>MLANLRMQRLQDDLQRTATELEDVYRGLCGHARYLRHSVHGCEAKTMDSHAKSLQSSACTLRQIAQAITP</sequence>
<name>A0A1B2F2T6_PSEPU</name>